<dbReference type="InterPro" id="IPR018108">
    <property type="entry name" value="MCP_transmembrane"/>
</dbReference>
<protein>
    <recommendedName>
        <fullName evidence="15">Mitochondrial carrier protein</fullName>
    </recommendedName>
</protein>
<evidence type="ECO:0000256" key="7">
    <source>
        <dbReference type="ARBA" id="ARBA00023128"/>
    </source>
</evidence>
<evidence type="ECO:0000256" key="5">
    <source>
        <dbReference type="ARBA" id="ARBA00022737"/>
    </source>
</evidence>
<evidence type="ECO:0000256" key="2">
    <source>
        <dbReference type="ARBA" id="ARBA00006375"/>
    </source>
</evidence>
<evidence type="ECO:0000313" key="13">
    <source>
        <dbReference type="EMBL" id="CAH0383420.1"/>
    </source>
</evidence>
<dbReference type="InterPro" id="IPR023395">
    <property type="entry name" value="MCP_dom_sf"/>
</dbReference>
<keyword evidence="5" id="KW-0677">Repeat</keyword>
<dbReference type="PANTHER" id="PTHR45624">
    <property type="entry name" value="MITOCHONDRIAL BASIC AMINO ACIDS TRANSPORTER-RELATED"/>
    <property type="match status" value="1"/>
</dbReference>
<evidence type="ECO:0000256" key="6">
    <source>
        <dbReference type="ARBA" id="ARBA00022989"/>
    </source>
</evidence>
<feature type="repeat" description="Solcar" evidence="9">
    <location>
        <begin position="237"/>
        <end position="321"/>
    </location>
</feature>
<keyword evidence="7" id="KW-0496">Mitochondrion</keyword>
<feature type="repeat" description="Solcar" evidence="9">
    <location>
        <begin position="35"/>
        <end position="119"/>
    </location>
</feature>
<dbReference type="GO" id="GO:1990575">
    <property type="term" value="P:mitochondrial L-ornithine transmembrane transport"/>
    <property type="evidence" value="ECO:0007669"/>
    <property type="project" value="TreeGrafter"/>
</dbReference>
<evidence type="ECO:0000256" key="4">
    <source>
        <dbReference type="ARBA" id="ARBA00022692"/>
    </source>
</evidence>
<feature type="transmembrane region" description="Helical" evidence="12">
    <location>
        <begin position="291"/>
        <end position="312"/>
    </location>
</feature>
<sequence length="328" mass="35545">MHDSGSSTRHGAGLSDSSGNDVSNSSVARKHSETRIHAVNFLAGTIGGAATVLVGQPLDTVKVKMQTSPTEFKGMTDCLKKIYRFEGLRGLYAGSMPAVTANVAENSVLFLCYGAVQRSVAYCCGYKTTEELGIFGNGMAGCFASFFSSFTLCPTELIKVRLQAAQETKASNKSSQSVKINGFTLTRQIYREEGFKGFFRGIGSTIAREMPGYFFFFAGYEGTRLLLAPPGRPKEECGPLGTIVAGAVGGLSLWTVIYPFDLVKSRTQVQTTATKNFVLVMIDIIKAEGNFAFHFGINIIICGMYSIIKILINKYSINFGLNFYSSHV</sequence>
<keyword evidence="4 9" id="KW-0812">Transmembrane</keyword>
<reference evidence="13" key="1">
    <citation type="submission" date="2021-12" db="EMBL/GenBank/DDBJ databases">
        <authorList>
            <person name="King R."/>
        </authorList>
    </citation>
    <scope>NUCLEOTIDE SEQUENCE</scope>
</reference>
<dbReference type="GO" id="GO:0000064">
    <property type="term" value="F:L-ornithine transmembrane transporter activity"/>
    <property type="evidence" value="ECO:0007669"/>
    <property type="project" value="TreeGrafter"/>
</dbReference>
<keyword evidence="14" id="KW-1185">Reference proteome</keyword>
<dbReference type="GO" id="GO:0031966">
    <property type="term" value="C:mitochondrial membrane"/>
    <property type="evidence" value="ECO:0007669"/>
    <property type="project" value="UniProtKB-SubCell"/>
</dbReference>
<dbReference type="AlphaFoldDB" id="A0A9P0EXS8"/>
<evidence type="ECO:0000256" key="8">
    <source>
        <dbReference type="ARBA" id="ARBA00023136"/>
    </source>
</evidence>
<dbReference type="SUPFAM" id="SSF103506">
    <property type="entry name" value="Mitochondrial carrier"/>
    <property type="match status" value="1"/>
</dbReference>
<proteinExistence type="inferred from homology"/>
<evidence type="ECO:0000313" key="14">
    <source>
        <dbReference type="Proteomes" id="UP001152759"/>
    </source>
</evidence>
<dbReference type="EMBL" id="OU963871">
    <property type="protein sequence ID" value="CAH0383420.1"/>
    <property type="molecule type" value="Genomic_DNA"/>
</dbReference>
<feature type="compositionally biased region" description="Low complexity" evidence="11">
    <location>
        <begin position="13"/>
        <end position="27"/>
    </location>
</feature>
<organism evidence="13 14">
    <name type="scientific">Bemisia tabaci</name>
    <name type="common">Sweetpotato whitefly</name>
    <name type="synonym">Aleurodes tabaci</name>
    <dbReference type="NCBI Taxonomy" id="7038"/>
    <lineage>
        <taxon>Eukaryota</taxon>
        <taxon>Metazoa</taxon>
        <taxon>Ecdysozoa</taxon>
        <taxon>Arthropoda</taxon>
        <taxon>Hexapoda</taxon>
        <taxon>Insecta</taxon>
        <taxon>Pterygota</taxon>
        <taxon>Neoptera</taxon>
        <taxon>Paraneoptera</taxon>
        <taxon>Hemiptera</taxon>
        <taxon>Sternorrhyncha</taxon>
        <taxon>Aleyrodoidea</taxon>
        <taxon>Aleyrodidae</taxon>
        <taxon>Aleyrodinae</taxon>
        <taxon>Bemisia</taxon>
    </lineage>
</organism>
<keyword evidence="6 12" id="KW-1133">Transmembrane helix</keyword>
<evidence type="ECO:0008006" key="15">
    <source>
        <dbReference type="Google" id="ProtNLM"/>
    </source>
</evidence>
<evidence type="ECO:0000256" key="10">
    <source>
        <dbReference type="RuleBase" id="RU000488"/>
    </source>
</evidence>
<name>A0A9P0EXS8_BEMTA</name>
<comment type="subcellular location">
    <subcellularLocation>
        <location evidence="1">Mitochondrion membrane</location>
        <topology evidence="1">Multi-pass membrane protein</topology>
    </subcellularLocation>
</comment>
<dbReference type="Gene3D" id="1.50.40.10">
    <property type="entry name" value="Mitochondrial carrier domain"/>
    <property type="match status" value="2"/>
</dbReference>
<dbReference type="Proteomes" id="UP001152759">
    <property type="component" value="Chromosome 10"/>
</dbReference>
<keyword evidence="8 9" id="KW-0472">Membrane</keyword>
<gene>
    <name evidence="13" type="ORF">BEMITA_LOCUS2872</name>
</gene>
<dbReference type="PANTHER" id="PTHR45624:SF12">
    <property type="entry name" value="MITOCHONDRIAL ORNITHINE TRANSPORTER 1"/>
    <property type="match status" value="1"/>
</dbReference>
<evidence type="ECO:0000256" key="11">
    <source>
        <dbReference type="SAM" id="MobiDB-lite"/>
    </source>
</evidence>
<accession>A0A9P0EXS8</accession>
<dbReference type="InterPro" id="IPR050567">
    <property type="entry name" value="Mitochondrial_Carrier"/>
</dbReference>
<keyword evidence="3 10" id="KW-0813">Transport</keyword>
<evidence type="ECO:0000256" key="12">
    <source>
        <dbReference type="SAM" id="Phobius"/>
    </source>
</evidence>
<evidence type="ECO:0000256" key="9">
    <source>
        <dbReference type="PROSITE-ProRule" id="PRU00282"/>
    </source>
</evidence>
<feature type="repeat" description="Solcar" evidence="9">
    <location>
        <begin position="132"/>
        <end position="226"/>
    </location>
</feature>
<evidence type="ECO:0000256" key="1">
    <source>
        <dbReference type="ARBA" id="ARBA00004225"/>
    </source>
</evidence>
<dbReference type="PROSITE" id="PS50920">
    <property type="entry name" value="SOLCAR"/>
    <property type="match status" value="3"/>
</dbReference>
<evidence type="ECO:0000256" key="3">
    <source>
        <dbReference type="ARBA" id="ARBA00022448"/>
    </source>
</evidence>
<comment type="similarity">
    <text evidence="2 10">Belongs to the mitochondrial carrier (TC 2.A.29) family.</text>
</comment>
<feature type="region of interest" description="Disordered" evidence="11">
    <location>
        <begin position="1"/>
        <end position="29"/>
    </location>
</feature>
<dbReference type="Pfam" id="PF00153">
    <property type="entry name" value="Mito_carr"/>
    <property type="match status" value="3"/>
</dbReference>